<dbReference type="EMBL" id="CM055739">
    <property type="protein sequence ID" value="KAJ8004240.1"/>
    <property type="molecule type" value="Genomic_DNA"/>
</dbReference>
<evidence type="ECO:0000313" key="1">
    <source>
        <dbReference type="EMBL" id="KAJ8004240.1"/>
    </source>
</evidence>
<organism evidence="1 2">
    <name type="scientific">Dallia pectoralis</name>
    <name type="common">Alaska blackfish</name>
    <dbReference type="NCBI Taxonomy" id="75939"/>
    <lineage>
        <taxon>Eukaryota</taxon>
        <taxon>Metazoa</taxon>
        <taxon>Chordata</taxon>
        <taxon>Craniata</taxon>
        <taxon>Vertebrata</taxon>
        <taxon>Euteleostomi</taxon>
        <taxon>Actinopterygii</taxon>
        <taxon>Neopterygii</taxon>
        <taxon>Teleostei</taxon>
        <taxon>Protacanthopterygii</taxon>
        <taxon>Esociformes</taxon>
        <taxon>Umbridae</taxon>
        <taxon>Dallia</taxon>
    </lineage>
</organism>
<reference evidence="1" key="1">
    <citation type="submission" date="2021-05" db="EMBL/GenBank/DDBJ databases">
        <authorList>
            <person name="Pan Q."/>
            <person name="Jouanno E."/>
            <person name="Zahm M."/>
            <person name="Klopp C."/>
            <person name="Cabau C."/>
            <person name="Louis A."/>
            <person name="Berthelot C."/>
            <person name="Parey E."/>
            <person name="Roest Crollius H."/>
            <person name="Montfort J."/>
            <person name="Robinson-Rechavi M."/>
            <person name="Bouchez O."/>
            <person name="Lampietro C."/>
            <person name="Lopez Roques C."/>
            <person name="Donnadieu C."/>
            <person name="Postlethwait J."/>
            <person name="Bobe J."/>
            <person name="Dillon D."/>
            <person name="Chandos A."/>
            <person name="von Hippel F."/>
            <person name="Guiguen Y."/>
        </authorList>
    </citation>
    <scope>NUCLEOTIDE SEQUENCE</scope>
    <source>
        <strain evidence="1">YG-Jan2019</strain>
    </source>
</reference>
<keyword evidence="2" id="KW-1185">Reference proteome</keyword>
<name>A0ACC2GLA1_DALPE</name>
<dbReference type="Proteomes" id="UP001157502">
    <property type="component" value="Chromosome 12"/>
</dbReference>
<proteinExistence type="predicted"/>
<gene>
    <name evidence="1" type="ORF">DPEC_G00156760</name>
</gene>
<sequence>MILWNSARKKQKASSSSILTKPPASLTVGGSKFPESLMVWKHIRRSSLCSYTVFTARLWKFHRVVEALGSLCATIWSSTVVRLGDLEKKAENPARSEKNIPILGMREVACCMMRFN</sequence>
<comment type="caution">
    <text evidence="1">The sequence shown here is derived from an EMBL/GenBank/DDBJ whole genome shotgun (WGS) entry which is preliminary data.</text>
</comment>
<protein>
    <submittedName>
        <fullName evidence="1">Uncharacterized protein</fullName>
    </submittedName>
</protein>
<accession>A0ACC2GLA1</accession>
<evidence type="ECO:0000313" key="2">
    <source>
        <dbReference type="Proteomes" id="UP001157502"/>
    </source>
</evidence>